<comment type="pathway">
    <text evidence="2">Siderophore biosynthesis; enterobactin biosynthesis.</text>
</comment>
<comment type="function">
    <text evidence="1">Involved in the biosynthesis of the siderophore enterobactin (enterochelin), which is a macrocyclic trimeric lactone of N-(2,3-dihydroxybenzoyl)-serine. The serine trilactone serves as a scaffolding for the three catechol functionalities that provide hexadentate coordination for the tightly ligated iron(2+) atoms. Plays an essential role in the assembly of the enterobactin by catalyzing the transfer of the 4'-phosphopantetheine (Ppant) moiety from coenzyme A to the apo-domains of both EntB (ArCP domain) and EntF (PCP domain) to yield their holo-forms which make them competent for the activation of 2,3-dihydroxybenzoate (DHB) and L-serine, respectively.</text>
</comment>
<evidence type="ECO:0000259" key="15">
    <source>
        <dbReference type="Pfam" id="PF17837"/>
    </source>
</evidence>
<sequence length="224" mass="22754">MAECLPGPAGVEAALARLGAALPDCRAAVVPVARTEGPKARRAAEFRAGRLAAAAASAALTGMPCLAGRGADGAPLWPAGLTGSISHSGGQALALIGPSARRAGLGVDIEGPLSPRVAAEIAPVALTPEERACFGTDPVWVGLIFSAKESLFKALSPRIGRRFDFDAARLLPGGAARPPLLCLTCDLAPGWEAGRRIEPVLIAHEQGVMTAVALQPRKVAPPST</sequence>
<dbReference type="InterPro" id="IPR003542">
    <property type="entry name" value="Enbac_synth_compD-like"/>
</dbReference>
<protein>
    <recommendedName>
        <fullName evidence="5">Enterobactin synthase component D</fullName>
    </recommendedName>
    <alternativeName>
        <fullName evidence="8">4'-phosphopantetheinyl transferase EntD</fullName>
    </alternativeName>
    <alternativeName>
        <fullName evidence="9">Enterochelin synthase D</fullName>
    </alternativeName>
</protein>
<feature type="binding site" evidence="12">
    <location>
        <position position="42"/>
    </location>
    <ligand>
        <name>CoA</name>
        <dbReference type="ChEBI" id="CHEBI:57287"/>
    </ligand>
</feature>
<accession>A0A0D6B941</accession>
<gene>
    <name evidence="16" type="ORF">NHU_04519</name>
</gene>
<comment type="similarity">
    <text evidence="3">Belongs to the P-Pant transferase superfamily. EntD family.</text>
</comment>
<feature type="binding site" evidence="12">
    <location>
        <begin position="86"/>
        <end position="87"/>
    </location>
    <ligand>
        <name>CoA</name>
        <dbReference type="ChEBI" id="CHEBI:57287"/>
    </ligand>
</feature>
<dbReference type="GO" id="GO:0005886">
    <property type="term" value="C:plasma membrane"/>
    <property type="evidence" value="ECO:0007669"/>
    <property type="project" value="TreeGrafter"/>
</dbReference>
<evidence type="ECO:0000256" key="10">
    <source>
        <dbReference type="ARBA" id="ARBA00049176"/>
    </source>
</evidence>
<dbReference type="Gene3D" id="3.90.470.20">
    <property type="entry name" value="4'-phosphopantetheinyl transferase domain"/>
    <property type="match status" value="1"/>
</dbReference>
<dbReference type="PANTHER" id="PTHR38096:SF1">
    <property type="entry name" value="ENTEROBACTIN SYNTHASE COMPONENT D"/>
    <property type="match status" value="1"/>
</dbReference>
<proteinExistence type="inferred from homology"/>
<dbReference type="GO" id="GO:0008897">
    <property type="term" value="F:holo-[acyl-carrier-protein] synthase activity"/>
    <property type="evidence" value="ECO:0007669"/>
    <property type="project" value="InterPro"/>
</dbReference>
<keyword evidence="7" id="KW-0259">Enterobactin biosynthesis</keyword>
<dbReference type="PANTHER" id="PTHR38096">
    <property type="entry name" value="ENTEROBACTIN SYNTHASE COMPONENT D"/>
    <property type="match status" value="1"/>
</dbReference>
<keyword evidence="16" id="KW-0614">Plasmid</keyword>
<keyword evidence="13" id="KW-0479">Metal-binding</keyword>
<keyword evidence="6 16" id="KW-0808">Transferase</keyword>
<feature type="binding site" evidence="12">
    <location>
        <position position="108"/>
    </location>
    <ligand>
        <name>CoA</name>
        <dbReference type="ChEBI" id="CHEBI:57287"/>
    </ligand>
</feature>
<geneLocation type="plasmid" evidence="17">
    <name>Plasmid2 DNA</name>
</geneLocation>
<keyword evidence="13" id="KW-0460">Magnesium</keyword>
<dbReference type="InterPro" id="IPR008278">
    <property type="entry name" value="4-PPantetheinyl_Trfase_dom"/>
</dbReference>
<evidence type="ECO:0000256" key="12">
    <source>
        <dbReference type="PIRSR" id="PIRSR603542-1"/>
    </source>
</evidence>
<evidence type="ECO:0000256" key="7">
    <source>
        <dbReference type="ARBA" id="ARBA00023191"/>
    </source>
</evidence>
<evidence type="ECO:0000256" key="6">
    <source>
        <dbReference type="ARBA" id="ARBA00022679"/>
    </source>
</evidence>
<dbReference type="UniPathway" id="UPA00017"/>
<feature type="domain" description="4'-phosphopantetheinyl transferase" evidence="14">
    <location>
        <begin position="104"/>
        <end position="183"/>
    </location>
</feature>
<dbReference type="AlphaFoldDB" id="A0A0D6B941"/>
<evidence type="ECO:0000259" key="14">
    <source>
        <dbReference type="Pfam" id="PF01648"/>
    </source>
</evidence>
<evidence type="ECO:0000313" key="17">
    <source>
        <dbReference type="Proteomes" id="UP000064912"/>
    </source>
</evidence>
<feature type="binding site" evidence="12">
    <location>
        <position position="50"/>
    </location>
    <ligand>
        <name>CoA</name>
        <dbReference type="ChEBI" id="CHEBI:57287"/>
    </ligand>
</feature>
<dbReference type="PATRIC" id="fig|35806.4.peg.4633"/>
<feature type="binding site" evidence="13">
    <location>
        <position position="108"/>
    </location>
    <ligand>
        <name>Mg(2+)</name>
        <dbReference type="ChEBI" id="CHEBI:18420"/>
    </ligand>
</feature>
<feature type="binding site" evidence="13">
    <location>
        <position position="110"/>
    </location>
    <ligand>
        <name>Mg(2+)</name>
        <dbReference type="ChEBI" id="CHEBI:18420"/>
    </ligand>
</feature>
<dbReference type="SUPFAM" id="SSF56214">
    <property type="entry name" value="4'-phosphopantetheinyl transferase"/>
    <property type="match status" value="1"/>
</dbReference>
<feature type="binding site" evidence="12">
    <location>
        <position position="149"/>
    </location>
    <ligand>
        <name>CoA</name>
        <dbReference type="ChEBI" id="CHEBI:57287"/>
    </ligand>
</feature>
<dbReference type="GO" id="GO:0009366">
    <property type="term" value="C:enterobactin synthetase complex"/>
    <property type="evidence" value="ECO:0007669"/>
    <property type="project" value="InterPro"/>
</dbReference>
<dbReference type="EMBL" id="AP014802">
    <property type="protein sequence ID" value="BAQ71632.1"/>
    <property type="molecule type" value="Genomic_DNA"/>
</dbReference>
<feature type="binding site" evidence="12">
    <location>
        <position position="153"/>
    </location>
    <ligand>
        <name>CoA</name>
        <dbReference type="ChEBI" id="CHEBI:57287"/>
    </ligand>
</feature>
<dbReference type="PRINTS" id="PR01399">
    <property type="entry name" value="ENTSNTHTASED"/>
</dbReference>
<evidence type="ECO:0000256" key="3">
    <source>
        <dbReference type="ARBA" id="ARBA00008342"/>
    </source>
</evidence>
<dbReference type="GO" id="GO:0009239">
    <property type="term" value="P:enterobactin biosynthetic process"/>
    <property type="evidence" value="ECO:0007669"/>
    <property type="project" value="UniProtKB-UniPathway"/>
</dbReference>
<dbReference type="Pfam" id="PF01648">
    <property type="entry name" value="ACPS"/>
    <property type="match status" value="1"/>
</dbReference>
<evidence type="ECO:0000256" key="2">
    <source>
        <dbReference type="ARBA" id="ARBA00004993"/>
    </source>
</evidence>
<feature type="domain" description="4'-phosphopantetheinyl transferase N-terminal" evidence="15">
    <location>
        <begin position="40"/>
        <end position="96"/>
    </location>
</feature>
<evidence type="ECO:0000313" key="16">
    <source>
        <dbReference type="EMBL" id="BAQ71632.1"/>
    </source>
</evidence>
<evidence type="ECO:0000256" key="5">
    <source>
        <dbReference type="ARBA" id="ARBA00019087"/>
    </source>
</evidence>
<comment type="catalytic activity">
    <reaction evidence="10">
        <text>apo-[aryl-carrier protein] + CoA = holo-[aryl-carrier protein] + adenosine 3',5'-bisphosphate + H(+)</text>
        <dbReference type="Rhea" id="RHEA:48404"/>
        <dbReference type="Rhea" id="RHEA-COMP:15903"/>
        <dbReference type="Rhea" id="RHEA-COMP:17557"/>
        <dbReference type="ChEBI" id="CHEBI:15378"/>
        <dbReference type="ChEBI" id="CHEBI:29999"/>
        <dbReference type="ChEBI" id="CHEBI:57287"/>
        <dbReference type="ChEBI" id="CHEBI:58343"/>
        <dbReference type="ChEBI" id="CHEBI:64479"/>
    </reaction>
</comment>
<evidence type="ECO:0000256" key="9">
    <source>
        <dbReference type="ARBA" id="ARBA00031996"/>
    </source>
</evidence>
<dbReference type="GO" id="GO:0000287">
    <property type="term" value="F:magnesium ion binding"/>
    <property type="evidence" value="ECO:0007669"/>
    <property type="project" value="InterPro"/>
</dbReference>
<reference evidence="16 17" key="1">
    <citation type="submission" date="2015-02" db="EMBL/GenBank/DDBJ databases">
        <title>Genome sequene of Rhodovulum sulfidophilum DSM 2351.</title>
        <authorList>
            <person name="Nagao N."/>
        </authorList>
    </citation>
    <scope>NUCLEOTIDE SEQUENCE [LARGE SCALE GENOMIC DNA]</scope>
    <source>
        <strain evidence="16 17">DSM 2351</strain>
        <plasmid evidence="17">Plasmid Plasmid2 DNA</plasmid>
    </source>
</reference>
<dbReference type="Proteomes" id="UP000064912">
    <property type="component" value="Plasmid Plasmid2"/>
</dbReference>
<dbReference type="Pfam" id="PF17837">
    <property type="entry name" value="4PPT_N"/>
    <property type="match status" value="1"/>
</dbReference>
<dbReference type="InterPro" id="IPR041354">
    <property type="entry name" value="4PPT_N"/>
</dbReference>
<comment type="subunit">
    <text evidence="4">EntB, EntD, EntE, and EntF form a multienzyme complex called enterobactin synthase.</text>
</comment>
<comment type="catalytic activity">
    <reaction evidence="11">
        <text>apo-[peptidyl-carrier protein] + CoA = holo-[peptidyl-carrier protein] + adenosine 3',5'-bisphosphate + H(+)</text>
        <dbReference type="Rhea" id="RHEA:46228"/>
        <dbReference type="Rhea" id="RHEA-COMP:11479"/>
        <dbReference type="Rhea" id="RHEA-COMP:11480"/>
        <dbReference type="ChEBI" id="CHEBI:15378"/>
        <dbReference type="ChEBI" id="CHEBI:29999"/>
        <dbReference type="ChEBI" id="CHEBI:57287"/>
        <dbReference type="ChEBI" id="CHEBI:58343"/>
        <dbReference type="ChEBI" id="CHEBI:64479"/>
    </reaction>
</comment>
<evidence type="ECO:0000256" key="8">
    <source>
        <dbReference type="ARBA" id="ARBA00029894"/>
    </source>
</evidence>
<dbReference type="KEGG" id="rsu:NHU_04519"/>
<evidence type="ECO:0000256" key="11">
    <source>
        <dbReference type="ARBA" id="ARBA00049191"/>
    </source>
</evidence>
<comment type="cofactor">
    <cofactor evidence="13">
        <name>Mg(2+)</name>
        <dbReference type="ChEBI" id="CHEBI:18420"/>
    </cofactor>
</comment>
<dbReference type="InterPro" id="IPR037143">
    <property type="entry name" value="4-PPantetheinyl_Trfase_dom_sf"/>
</dbReference>
<evidence type="ECO:0000256" key="13">
    <source>
        <dbReference type="PIRSR" id="PIRSR603542-2"/>
    </source>
</evidence>
<feature type="binding site" evidence="13">
    <location>
        <position position="109"/>
    </location>
    <ligand>
        <name>Mg(2+)</name>
        <dbReference type="ChEBI" id="CHEBI:18420"/>
    </ligand>
</feature>
<evidence type="ECO:0000256" key="1">
    <source>
        <dbReference type="ARBA" id="ARBA00003937"/>
    </source>
</evidence>
<name>A0A0D6B941_RHOSU</name>
<evidence type="ECO:0000256" key="4">
    <source>
        <dbReference type="ARBA" id="ARBA00011503"/>
    </source>
</evidence>
<organism evidence="16 17">
    <name type="scientific">Rhodovulum sulfidophilum</name>
    <name type="common">Rhodobacter sulfidophilus</name>
    <dbReference type="NCBI Taxonomy" id="35806"/>
    <lineage>
        <taxon>Bacteria</taxon>
        <taxon>Pseudomonadati</taxon>
        <taxon>Pseudomonadota</taxon>
        <taxon>Alphaproteobacteria</taxon>
        <taxon>Rhodobacterales</taxon>
        <taxon>Paracoccaceae</taxon>
        <taxon>Rhodovulum</taxon>
    </lineage>
</organism>